<evidence type="ECO:0000256" key="3">
    <source>
        <dbReference type="ARBA" id="ARBA00023002"/>
    </source>
</evidence>
<organism evidence="5 6">
    <name type="scientific">Lentzea waywayandensis</name>
    <dbReference type="NCBI Taxonomy" id="84724"/>
    <lineage>
        <taxon>Bacteria</taxon>
        <taxon>Bacillati</taxon>
        <taxon>Actinomycetota</taxon>
        <taxon>Actinomycetes</taxon>
        <taxon>Pseudonocardiales</taxon>
        <taxon>Pseudonocardiaceae</taxon>
        <taxon>Lentzea</taxon>
    </lineage>
</organism>
<keyword evidence="6" id="KW-1185">Reference proteome</keyword>
<keyword evidence="2" id="KW-0521">NADP</keyword>
<evidence type="ECO:0000256" key="4">
    <source>
        <dbReference type="RuleBase" id="RU000363"/>
    </source>
</evidence>
<proteinExistence type="inferred from homology"/>
<keyword evidence="3" id="KW-0560">Oxidoreductase</keyword>
<dbReference type="PANTHER" id="PTHR43490:SF99">
    <property type="entry name" value="SHORT-CHAIN DEHYDROGENASE_REDUCTASE"/>
    <property type="match status" value="1"/>
</dbReference>
<protein>
    <submittedName>
        <fullName evidence="5">NAD(P)-dependent dehydrogenase, short-chain alcohol dehydrogenase family</fullName>
    </submittedName>
</protein>
<gene>
    <name evidence="5" type="ORF">SAMN04488564_104494</name>
</gene>
<dbReference type="Gene3D" id="3.40.50.720">
    <property type="entry name" value="NAD(P)-binding Rossmann-like Domain"/>
    <property type="match status" value="1"/>
</dbReference>
<dbReference type="Proteomes" id="UP000198583">
    <property type="component" value="Unassembled WGS sequence"/>
</dbReference>
<dbReference type="PRINTS" id="PR00080">
    <property type="entry name" value="SDRFAMILY"/>
</dbReference>
<evidence type="ECO:0000313" key="5">
    <source>
        <dbReference type="EMBL" id="SFR17027.1"/>
    </source>
</evidence>
<dbReference type="InterPro" id="IPR036291">
    <property type="entry name" value="NAD(P)-bd_dom_sf"/>
</dbReference>
<dbReference type="SUPFAM" id="SSF51735">
    <property type="entry name" value="NAD(P)-binding Rossmann-fold domains"/>
    <property type="match status" value="1"/>
</dbReference>
<dbReference type="GO" id="GO:0016616">
    <property type="term" value="F:oxidoreductase activity, acting on the CH-OH group of donors, NAD or NADP as acceptor"/>
    <property type="evidence" value="ECO:0007669"/>
    <property type="project" value="InterPro"/>
</dbReference>
<dbReference type="InterPro" id="IPR045313">
    <property type="entry name" value="CBR1-like"/>
</dbReference>
<dbReference type="Pfam" id="PF00106">
    <property type="entry name" value="adh_short"/>
    <property type="match status" value="1"/>
</dbReference>
<dbReference type="AlphaFoldDB" id="A0A1I6EH76"/>
<dbReference type="PANTHER" id="PTHR43490">
    <property type="entry name" value="(+)-NEOMENTHOL DEHYDROGENASE"/>
    <property type="match status" value="1"/>
</dbReference>
<comment type="similarity">
    <text evidence="1 4">Belongs to the short-chain dehydrogenases/reductases (SDR) family.</text>
</comment>
<sequence length="249" mass="25903">MLVLTTPPTTIKCMSEQTIALVTGANKGIGYEIAAGLGMTVGVGARDARRGEEAVAKLRANGVDAFAVPLDVTDDESVQAAAALFEERFGRLDVLVNNAAIAGAWPAAPSAATPESLREVLETNVIGVVRVTNAMLPLLARSTRPRIVNQSSHLASLTLQTTPEVEFGEVNGTYTPSKAFLNALTVQYAKELPNIKINAACPGYVATDLNGFQGTSTPADGARAAIRLATLPDDGPTGGLFDDAGTVPW</sequence>
<dbReference type="EMBL" id="FOYL01000004">
    <property type="protein sequence ID" value="SFR17027.1"/>
    <property type="molecule type" value="Genomic_DNA"/>
</dbReference>
<dbReference type="STRING" id="84724.SAMN04488564_104494"/>
<evidence type="ECO:0000256" key="1">
    <source>
        <dbReference type="ARBA" id="ARBA00006484"/>
    </source>
</evidence>
<dbReference type="PRINTS" id="PR00081">
    <property type="entry name" value="GDHRDH"/>
</dbReference>
<dbReference type="CDD" id="cd05324">
    <property type="entry name" value="carb_red_PTCR-like_SDR_c"/>
    <property type="match status" value="1"/>
</dbReference>
<evidence type="ECO:0000313" key="6">
    <source>
        <dbReference type="Proteomes" id="UP000198583"/>
    </source>
</evidence>
<dbReference type="InterPro" id="IPR002347">
    <property type="entry name" value="SDR_fam"/>
</dbReference>
<evidence type="ECO:0000256" key="2">
    <source>
        <dbReference type="ARBA" id="ARBA00022857"/>
    </source>
</evidence>
<name>A0A1I6EH76_9PSEU</name>
<accession>A0A1I6EH76</accession>
<reference evidence="6" key="1">
    <citation type="submission" date="2016-10" db="EMBL/GenBank/DDBJ databases">
        <authorList>
            <person name="Varghese N."/>
            <person name="Submissions S."/>
        </authorList>
    </citation>
    <scope>NUCLEOTIDE SEQUENCE [LARGE SCALE GENOMIC DNA]</scope>
    <source>
        <strain evidence="6">DSM 44232</strain>
    </source>
</reference>